<keyword evidence="1" id="KW-0472">Membrane</keyword>
<sequence length="89" mass="9931">MKSKKAEYSKKVLSATIALSAAVVVFTCVMVAVTKNLEPLNYLVPAVAAQTTIGLRSYYRKAEVENRIKLKKLYKVPLDNEDFTAKGEY</sequence>
<protein>
    <submittedName>
        <fullName evidence="2">Uncharacterized protein</fullName>
    </submittedName>
</protein>
<proteinExistence type="predicted"/>
<dbReference type="EMBL" id="BK015770">
    <property type="protein sequence ID" value="DAE24215.1"/>
    <property type="molecule type" value="Genomic_DNA"/>
</dbReference>
<name>A0A8S5QY85_9CAUD</name>
<accession>A0A8S5QY85</accession>
<evidence type="ECO:0000256" key="1">
    <source>
        <dbReference type="SAM" id="Phobius"/>
    </source>
</evidence>
<evidence type="ECO:0000313" key="2">
    <source>
        <dbReference type="EMBL" id="DAE24215.1"/>
    </source>
</evidence>
<feature type="transmembrane region" description="Helical" evidence="1">
    <location>
        <begin position="12"/>
        <end position="34"/>
    </location>
</feature>
<keyword evidence="1" id="KW-0812">Transmembrane</keyword>
<keyword evidence="1" id="KW-1133">Transmembrane helix</keyword>
<reference evidence="2" key="1">
    <citation type="journal article" date="2021" name="Proc. Natl. Acad. Sci. U.S.A.">
        <title>A Catalog of Tens of Thousands of Viruses from Human Metagenomes Reveals Hidden Associations with Chronic Diseases.</title>
        <authorList>
            <person name="Tisza M.J."/>
            <person name="Buck C.B."/>
        </authorList>
    </citation>
    <scope>NUCLEOTIDE SEQUENCE</scope>
    <source>
        <strain evidence="2">CtNZz8</strain>
    </source>
</reference>
<organism evidence="2">
    <name type="scientific">Caudovirales sp. ctNZz8</name>
    <dbReference type="NCBI Taxonomy" id="2826772"/>
    <lineage>
        <taxon>Viruses</taxon>
        <taxon>Duplodnaviria</taxon>
        <taxon>Heunggongvirae</taxon>
        <taxon>Uroviricota</taxon>
        <taxon>Caudoviricetes</taxon>
    </lineage>
</organism>